<gene>
    <name evidence="1" type="ORF">LCGC14_2893040</name>
</gene>
<dbReference type="AlphaFoldDB" id="A0A0F8XX07"/>
<reference evidence="1" key="1">
    <citation type="journal article" date="2015" name="Nature">
        <title>Complex archaea that bridge the gap between prokaryotes and eukaryotes.</title>
        <authorList>
            <person name="Spang A."/>
            <person name="Saw J.H."/>
            <person name="Jorgensen S.L."/>
            <person name="Zaremba-Niedzwiedzka K."/>
            <person name="Martijn J."/>
            <person name="Lind A.E."/>
            <person name="van Eijk R."/>
            <person name="Schleper C."/>
            <person name="Guy L."/>
            <person name="Ettema T.J."/>
        </authorList>
    </citation>
    <scope>NUCLEOTIDE SEQUENCE</scope>
</reference>
<accession>A0A0F8XX07</accession>
<feature type="non-terminal residue" evidence="1">
    <location>
        <position position="54"/>
    </location>
</feature>
<sequence length="54" mass="6212">MEFRTAYECPALRCGRQAREDKVGRIKAIDVRHAYLWQKAAVARKAGNRHLSRG</sequence>
<proteinExistence type="predicted"/>
<name>A0A0F8XX07_9ZZZZ</name>
<organism evidence="1">
    <name type="scientific">marine sediment metagenome</name>
    <dbReference type="NCBI Taxonomy" id="412755"/>
    <lineage>
        <taxon>unclassified sequences</taxon>
        <taxon>metagenomes</taxon>
        <taxon>ecological metagenomes</taxon>
    </lineage>
</organism>
<dbReference type="EMBL" id="LAZR01056756">
    <property type="protein sequence ID" value="KKK73513.1"/>
    <property type="molecule type" value="Genomic_DNA"/>
</dbReference>
<evidence type="ECO:0000313" key="1">
    <source>
        <dbReference type="EMBL" id="KKK73513.1"/>
    </source>
</evidence>
<protein>
    <submittedName>
        <fullName evidence="1">Uncharacterized protein</fullName>
    </submittedName>
</protein>
<comment type="caution">
    <text evidence="1">The sequence shown here is derived from an EMBL/GenBank/DDBJ whole genome shotgun (WGS) entry which is preliminary data.</text>
</comment>